<evidence type="ECO:0000256" key="1">
    <source>
        <dbReference type="ARBA" id="ARBA00005254"/>
    </source>
</evidence>
<keyword evidence="4" id="KW-1185">Reference proteome</keyword>
<dbReference type="SUPFAM" id="SSF54637">
    <property type="entry name" value="Thioesterase/thiol ester dehydrase-isomerase"/>
    <property type="match status" value="1"/>
</dbReference>
<evidence type="ECO:0000313" key="4">
    <source>
        <dbReference type="Proteomes" id="UP000198825"/>
    </source>
</evidence>
<dbReference type="InterPro" id="IPR052342">
    <property type="entry name" value="MCH/BMMD"/>
</dbReference>
<accession>A0A1H2N4W3</accession>
<proteinExistence type="inferred from homology"/>
<evidence type="ECO:0000313" key="3">
    <source>
        <dbReference type="EMBL" id="SDV00613.1"/>
    </source>
</evidence>
<dbReference type="PANTHER" id="PTHR43664:SF1">
    <property type="entry name" value="BETA-METHYLMALYL-COA DEHYDRATASE"/>
    <property type="match status" value="1"/>
</dbReference>
<dbReference type="OrthoDB" id="9796589at2"/>
<dbReference type="InterPro" id="IPR002539">
    <property type="entry name" value="MaoC-like_dom"/>
</dbReference>
<dbReference type="InterPro" id="IPR029069">
    <property type="entry name" value="HotDog_dom_sf"/>
</dbReference>
<name>A0A1H2N4W3_9ACTN</name>
<dbReference type="Proteomes" id="UP000198825">
    <property type="component" value="Chromosome I"/>
</dbReference>
<dbReference type="RefSeq" id="WP_091076842.1">
    <property type="nucleotide sequence ID" value="NZ_LT629799.1"/>
</dbReference>
<dbReference type="PANTHER" id="PTHR43664">
    <property type="entry name" value="MONOAMINE OXIDASE-RELATED"/>
    <property type="match status" value="1"/>
</dbReference>
<dbReference type="EMBL" id="LT629799">
    <property type="protein sequence ID" value="SDV00613.1"/>
    <property type="molecule type" value="Genomic_DNA"/>
</dbReference>
<dbReference type="STRING" id="546874.SAMN04488544_3345"/>
<evidence type="ECO:0000259" key="2">
    <source>
        <dbReference type="Pfam" id="PF01575"/>
    </source>
</evidence>
<sequence length="157" mass="16728">MPSDLTWSDLRVGQGFVSPGRTVTESDVLSFAGLTADFSPMHVDDEFARASQFGGRIAHGLLGLGLAHGLMLGGRLLGSNAIAFLGLSEWSFSAPIMLGDTIHVEFEVAELRLRRKDPSQGIVTFAARVLNQHGTVTQSGRKAILMHVDQPSADLGA</sequence>
<protein>
    <submittedName>
        <fullName evidence="3">Acyl dehydratase</fullName>
    </submittedName>
</protein>
<dbReference type="Pfam" id="PF01575">
    <property type="entry name" value="MaoC_dehydratas"/>
    <property type="match status" value="1"/>
</dbReference>
<dbReference type="Gene3D" id="3.10.129.10">
    <property type="entry name" value="Hotdog Thioesterase"/>
    <property type="match status" value="1"/>
</dbReference>
<comment type="similarity">
    <text evidence="1">Belongs to the enoyl-CoA hydratase/isomerase family.</text>
</comment>
<dbReference type="AlphaFoldDB" id="A0A1H2N4W3"/>
<reference evidence="4" key="1">
    <citation type="submission" date="2016-10" db="EMBL/GenBank/DDBJ databases">
        <authorList>
            <person name="Varghese N."/>
            <person name="Submissions S."/>
        </authorList>
    </citation>
    <scope>NUCLEOTIDE SEQUENCE [LARGE SCALE GENOMIC DNA]</scope>
    <source>
        <strain evidence="4">DSM 21743</strain>
    </source>
</reference>
<organism evidence="3 4">
    <name type="scientific">Microlunatus sagamiharensis</name>
    <dbReference type="NCBI Taxonomy" id="546874"/>
    <lineage>
        <taxon>Bacteria</taxon>
        <taxon>Bacillati</taxon>
        <taxon>Actinomycetota</taxon>
        <taxon>Actinomycetes</taxon>
        <taxon>Propionibacteriales</taxon>
        <taxon>Propionibacteriaceae</taxon>
        <taxon>Microlunatus</taxon>
    </lineage>
</organism>
<feature type="domain" description="MaoC-like" evidence="2">
    <location>
        <begin position="14"/>
        <end position="116"/>
    </location>
</feature>
<gene>
    <name evidence="3" type="ORF">SAMN04488544_3345</name>
</gene>